<keyword evidence="3 7" id="KW-0032">Aminotransferase</keyword>
<dbReference type="InterPro" id="IPR027266">
    <property type="entry name" value="TrmE/GcvT-like"/>
</dbReference>
<comment type="caution">
    <text evidence="11">The sequence shown here is derived from an EMBL/GenBank/DDBJ whole genome shotgun (WGS) entry which is preliminary data.</text>
</comment>
<feature type="domain" description="GCVT N-terminal" evidence="9">
    <location>
        <begin position="8"/>
        <end position="261"/>
    </location>
</feature>
<evidence type="ECO:0000256" key="6">
    <source>
        <dbReference type="ARBA" id="ARBA00047665"/>
    </source>
</evidence>
<keyword evidence="4 7" id="KW-0808">Transferase</keyword>
<dbReference type="EMBL" id="QOQW01000021">
    <property type="protein sequence ID" value="RCK78589.1"/>
    <property type="molecule type" value="Genomic_DNA"/>
</dbReference>
<evidence type="ECO:0000313" key="12">
    <source>
        <dbReference type="Proteomes" id="UP000252355"/>
    </source>
</evidence>
<dbReference type="FunFam" id="3.30.70.1400:FF:000001">
    <property type="entry name" value="Aminomethyltransferase"/>
    <property type="match status" value="1"/>
</dbReference>
<evidence type="ECO:0000259" key="9">
    <source>
        <dbReference type="Pfam" id="PF01571"/>
    </source>
</evidence>
<accession>A0A367ZLE7</accession>
<dbReference type="NCBIfam" id="NF001567">
    <property type="entry name" value="PRK00389.1"/>
    <property type="match status" value="1"/>
</dbReference>
<evidence type="ECO:0000256" key="8">
    <source>
        <dbReference type="PIRSR" id="PIRSR006487-1"/>
    </source>
</evidence>
<dbReference type="GO" id="GO:0004047">
    <property type="term" value="F:aminomethyltransferase activity"/>
    <property type="evidence" value="ECO:0007669"/>
    <property type="project" value="UniProtKB-UniRule"/>
</dbReference>
<dbReference type="PANTHER" id="PTHR43757">
    <property type="entry name" value="AMINOMETHYLTRANSFERASE"/>
    <property type="match status" value="1"/>
</dbReference>
<evidence type="ECO:0000256" key="4">
    <source>
        <dbReference type="ARBA" id="ARBA00022679"/>
    </source>
</evidence>
<organism evidence="11 12">
    <name type="scientific">Candidatus Ozemobacter sibiricus</name>
    <dbReference type="NCBI Taxonomy" id="2268124"/>
    <lineage>
        <taxon>Bacteria</taxon>
        <taxon>Candidatus Ozemobacteria</taxon>
        <taxon>Candidatus Ozemobacterales</taxon>
        <taxon>Candidatus Ozemobacteraceae</taxon>
        <taxon>Candidatus Ozemobacter</taxon>
    </lineage>
</organism>
<sequence>MKKTPLSAVHEKMGARMVEFAGFAMPVQYTGIIEEHTAVRTKAGLFDLYHMGEFWLTGPDALKNVQKIITQDAEALSDRQIAYTPMCRPDGTIVDDLLVYRWNPEKFLLVVNAANIQKDFDWIKSQLSGNYEFEDHSERTGLIALQGPKAQEILQKLTRQNLKAVKFYWFTTGKVNGVDMIISRTGYTGEDGFELYFPAEKSEMMWHALLEAGQGHGLVPVGLGARDTLRLEARLMLYGNDIHDQTTPIEANLDWTVKFGKGPFNGSEVLKKQKESGTTKTLVGFEMGKGPAPRHGYAIYSQGQKVGEVTSGTMSPTLQKNIGLGYVPPSLKAIGSTFEVEIRGKMYPATVIPTPFYSRSKDK</sequence>
<evidence type="ECO:0000313" key="11">
    <source>
        <dbReference type="EMBL" id="RCK78589.1"/>
    </source>
</evidence>
<dbReference type="SUPFAM" id="SSF101790">
    <property type="entry name" value="Aminomethyltransferase beta-barrel domain"/>
    <property type="match status" value="1"/>
</dbReference>
<dbReference type="GO" id="GO:0008483">
    <property type="term" value="F:transaminase activity"/>
    <property type="evidence" value="ECO:0007669"/>
    <property type="project" value="UniProtKB-KW"/>
</dbReference>
<dbReference type="SUPFAM" id="SSF103025">
    <property type="entry name" value="Folate-binding domain"/>
    <property type="match status" value="1"/>
</dbReference>
<dbReference type="GO" id="GO:0005829">
    <property type="term" value="C:cytosol"/>
    <property type="evidence" value="ECO:0007669"/>
    <property type="project" value="TreeGrafter"/>
</dbReference>
<dbReference type="GO" id="GO:0005960">
    <property type="term" value="C:glycine cleavage complex"/>
    <property type="evidence" value="ECO:0007669"/>
    <property type="project" value="InterPro"/>
</dbReference>
<dbReference type="InterPro" id="IPR022903">
    <property type="entry name" value="GcvT_bac"/>
</dbReference>
<dbReference type="PIRSF" id="PIRSF006487">
    <property type="entry name" value="GcvT"/>
    <property type="match status" value="1"/>
</dbReference>
<dbReference type="Pfam" id="PF08669">
    <property type="entry name" value="GCV_T_C"/>
    <property type="match status" value="1"/>
</dbReference>
<dbReference type="Gene3D" id="2.40.30.110">
    <property type="entry name" value="Aminomethyltransferase beta-barrel domains"/>
    <property type="match status" value="1"/>
</dbReference>
<dbReference type="InterPro" id="IPR006222">
    <property type="entry name" value="GCVT_N"/>
</dbReference>
<dbReference type="EC" id="2.1.2.10" evidence="2 7"/>
<dbReference type="NCBIfam" id="TIGR00528">
    <property type="entry name" value="gcvT"/>
    <property type="match status" value="1"/>
</dbReference>
<evidence type="ECO:0000256" key="2">
    <source>
        <dbReference type="ARBA" id="ARBA00012616"/>
    </source>
</evidence>
<dbReference type="Gene3D" id="4.10.1250.10">
    <property type="entry name" value="Aminomethyltransferase fragment"/>
    <property type="match status" value="1"/>
</dbReference>
<evidence type="ECO:0000256" key="3">
    <source>
        <dbReference type="ARBA" id="ARBA00022576"/>
    </source>
</evidence>
<proteinExistence type="inferred from homology"/>
<keyword evidence="11" id="KW-0489">Methyltransferase</keyword>
<gene>
    <name evidence="7" type="primary">gcvT</name>
    <name evidence="11" type="ORF">OZSIB_1311</name>
</gene>
<protein>
    <recommendedName>
        <fullName evidence="2 7">Aminomethyltransferase</fullName>
        <ecNumber evidence="2 7">2.1.2.10</ecNumber>
    </recommendedName>
    <alternativeName>
        <fullName evidence="5 7">Glycine cleavage system T protein</fullName>
    </alternativeName>
</protein>
<dbReference type="Gene3D" id="3.30.70.1400">
    <property type="entry name" value="Aminomethyltransferase beta-barrel domains"/>
    <property type="match status" value="1"/>
</dbReference>
<dbReference type="Gene3D" id="3.30.1360.120">
    <property type="entry name" value="Probable tRNA modification gtpase trme, domain 1"/>
    <property type="match status" value="1"/>
</dbReference>
<dbReference type="InterPro" id="IPR013977">
    <property type="entry name" value="GcvT_C"/>
</dbReference>
<reference evidence="11 12" key="1">
    <citation type="submission" date="2018-05" db="EMBL/GenBank/DDBJ databases">
        <title>A metagenomic window into the 2 km-deep terrestrial subsurface aquifer revealed taxonomically and functionally diverse microbial community comprising novel uncultured bacterial lineages.</title>
        <authorList>
            <person name="Kadnikov V.V."/>
            <person name="Mardanov A.V."/>
            <person name="Beletsky A.V."/>
            <person name="Banks D."/>
            <person name="Pimenov N.V."/>
            <person name="Frank Y.A."/>
            <person name="Karnachuk O.V."/>
            <person name="Ravin N.V."/>
        </authorList>
    </citation>
    <scope>NUCLEOTIDE SEQUENCE [LARGE SCALE GENOMIC DNA]</scope>
    <source>
        <strain evidence="11">BY5</strain>
    </source>
</reference>
<dbReference type="GO" id="GO:0032259">
    <property type="term" value="P:methylation"/>
    <property type="evidence" value="ECO:0007669"/>
    <property type="project" value="UniProtKB-KW"/>
</dbReference>
<comment type="catalytic activity">
    <reaction evidence="6 7">
        <text>N(6)-[(R)-S(8)-aminomethyldihydrolipoyl]-L-lysyl-[protein] + (6S)-5,6,7,8-tetrahydrofolate = N(6)-[(R)-dihydrolipoyl]-L-lysyl-[protein] + (6R)-5,10-methylene-5,6,7,8-tetrahydrofolate + NH4(+)</text>
        <dbReference type="Rhea" id="RHEA:16945"/>
        <dbReference type="Rhea" id="RHEA-COMP:10475"/>
        <dbReference type="Rhea" id="RHEA-COMP:10492"/>
        <dbReference type="ChEBI" id="CHEBI:15636"/>
        <dbReference type="ChEBI" id="CHEBI:28938"/>
        <dbReference type="ChEBI" id="CHEBI:57453"/>
        <dbReference type="ChEBI" id="CHEBI:83100"/>
        <dbReference type="ChEBI" id="CHEBI:83143"/>
        <dbReference type="EC" id="2.1.2.10"/>
    </reaction>
</comment>
<dbReference type="FunFam" id="2.40.30.110:FF:000003">
    <property type="entry name" value="Aminomethyltransferase"/>
    <property type="match status" value="1"/>
</dbReference>
<name>A0A367ZLE7_9BACT</name>
<comment type="subunit">
    <text evidence="7">The glycine cleavage system is composed of four proteins: P, T, L and H.</text>
</comment>
<feature type="binding site" evidence="8">
    <location>
        <position position="194"/>
    </location>
    <ligand>
        <name>substrate</name>
    </ligand>
</feature>
<comment type="function">
    <text evidence="7">The glycine cleavage system catalyzes the degradation of glycine.</text>
</comment>
<dbReference type="InterPro" id="IPR029043">
    <property type="entry name" value="GcvT/YgfZ_C"/>
</dbReference>
<evidence type="ECO:0000256" key="1">
    <source>
        <dbReference type="ARBA" id="ARBA00008609"/>
    </source>
</evidence>
<dbReference type="Pfam" id="PF01571">
    <property type="entry name" value="GCV_T"/>
    <property type="match status" value="1"/>
</dbReference>
<dbReference type="Proteomes" id="UP000252355">
    <property type="component" value="Unassembled WGS sequence"/>
</dbReference>
<dbReference type="PANTHER" id="PTHR43757:SF2">
    <property type="entry name" value="AMINOMETHYLTRANSFERASE, MITOCHONDRIAL"/>
    <property type="match status" value="1"/>
</dbReference>
<dbReference type="AlphaFoldDB" id="A0A367ZLE7"/>
<feature type="domain" description="Aminomethyltransferase C-terminal" evidence="10">
    <location>
        <begin position="280"/>
        <end position="357"/>
    </location>
</feature>
<comment type="similarity">
    <text evidence="1 7">Belongs to the GcvT family.</text>
</comment>
<dbReference type="HAMAP" id="MF_00259">
    <property type="entry name" value="GcvT"/>
    <property type="match status" value="1"/>
</dbReference>
<dbReference type="GO" id="GO:0019464">
    <property type="term" value="P:glycine decarboxylation via glycine cleavage system"/>
    <property type="evidence" value="ECO:0007669"/>
    <property type="project" value="UniProtKB-UniRule"/>
</dbReference>
<evidence type="ECO:0000256" key="7">
    <source>
        <dbReference type="HAMAP-Rule" id="MF_00259"/>
    </source>
</evidence>
<dbReference type="InterPro" id="IPR028896">
    <property type="entry name" value="GcvT/YgfZ/DmdA"/>
</dbReference>
<evidence type="ECO:0000256" key="5">
    <source>
        <dbReference type="ARBA" id="ARBA00031395"/>
    </source>
</evidence>
<dbReference type="InterPro" id="IPR006223">
    <property type="entry name" value="GcvT"/>
</dbReference>
<dbReference type="GO" id="GO:0008168">
    <property type="term" value="F:methyltransferase activity"/>
    <property type="evidence" value="ECO:0007669"/>
    <property type="project" value="UniProtKB-KW"/>
</dbReference>
<evidence type="ECO:0000259" key="10">
    <source>
        <dbReference type="Pfam" id="PF08669"/>
    </source>
</evidence>